<dbReference type="GO" id="GO:0046872">
    <property type="term" value="F:metal ion binding"/>
    <property type="evidence" value="ECO:0007669"/>
    <property type="project" value="UniProtKB-KW"/>
</dbReference>
<evidence type="ECO:0000313" key="6">
    <source>
        <dbReference type="EMBL" id="GAO45954.1"/>
    </source>
</evidence>
<comment type="cofactor">
    <cofactor evidence="5">
        <name>Mg(2+)</name>
        <dbReference type="ChEBI" id="CHEBI:18420"/>
    </cofactor>
</comment>
<dbReference type="InterPro" id="IPR029063">
    <property type="entry name" value="SAM-dependent_MTases_sf"/>
</dbReference>
<gene>
    <name evidence="5" type="primary">COQ3</name>
    <name evidence="6" type="ORF">G7K_0199-t1</name>
</gene>
<dbReference type="STRING" id="698492.A0A0E9N804"/>
<organism evidence="6 7">
    <name type="scientific">Saitoella complicata (strain BCRC 22490 / CBS 7301 / JCM 7358 / NBRC 10748 / NRRL Y-17804)</name>
    <dbReference type="NCBI Taxonomy" id="698492"/>
    <lineage>
        <taxon>Eukaryota</taxon>
        <taxon>Fungi</taxon>
        <taxon>Dikarya</taxon>
        <taxon>Ascomycota</taxon>
        <taxon>Taphrinomycotina</taxon>
        <taxon>Taphrinomycotina incertae sedis</taxon>
        <taxon>Saitoella</taxon>
    </lineage>
</organism>
<dbReference type="OMA" id="LASRWWD"/>
<comment type="subunit">
    <text evidence="5">Component of a multi-subunit COQ enzyme complex, composed of at least COQ3, COQ4, COQ5, COQ6, COQ7 and COQ9.</text>
</comment>
<dbReference type="GO" id="GO:0010420">
    <property type="term" value="F:polyprenyldihydroxybenzoate methyltransferase activity"/>
    <property type="evidence" value="ECO:0007669"/>
    <property type="project" value="UniProtKB-UniRule"/>
</dbReference>
<comment type="pathway">
    <text evidence="5">Cofactor biosynthesis; ubiquinone biosynthesis.</text>
</comment>
<keyword evidence="5" id="KW-0472">Membrane</keyword>
<proteinExistence type="inferred from homology"/>
<dbReference type="UniPathway" id="UPA00232"/>
<keyword evidence="5" id="KW-0999">Mitochondrion inner membrane</keyword>
<dbReference type="PANTHER" id="PTHR43464">
    <property type="entry name" value="METHYLTRANSFERASE"/>
    <property type="match status" value="1"/>
</dbReference>
<name>A0A0E9N804_SAICN</name>
<evidence type="ECO:0000313" key="7">
    <source>
        <dbReference type="Proteomes" id="UP000033140"/>
    </source>
</evidence>
<feature type="binding site" evidence="5">
    <location>
        <position position="174"/>
    </location>
    <ligand>
        <name>Mg(2+)</name>
        <dbReference type="ChEBI" id="CHEBI:18420"/>
    </ligand>
</feature>
<keyword evidence="7" id="KW-1185">Reference proteome</keyword>
<keyword evidence="3 5" id="KW-0831">Ubiquinone biosynthesis</keyword>
<feature type="binding site" evidence="5">
    <location>
        <position position="171"/>
    </location>
    <ligand>
        <name>Mg(2+)</name>
        <dbReference type="ChEBI" id="CHEBI:18420"/>
    </ligand>
</feature>
<dbReference type="Proteomes" id="UP000033140">
    <property type="component" value="Unassembled WGS sequence"/>
</dbReference>
<reference evidence="6 7" key="2">
    <citation type="journal article" date="2014" name="J. Gen. Appl. Microbiol.">
        <title>The early diverging ascomycetous budding yeast Saitoella complicata has three histone deacetylases belonging to the Clr6, Hos2, and Rpd3 lineages.</title>
        <authorList>
            <person name="Nishida H."/>
            <person name="Matsumoto T."/>
            <person name="Kondo S."/>
            <person name="Hamamoto M."/>
            <person name="Yoshikawa H."/>
        </authorList>
    </citation>
    <scope>NUCLEOTIDE SEQUENCE [LARGE SCALE GENOMIC DNA]</scope>
    <source>
        <strain evidence="6 7">NRRL Y-17804</strain>
    </source>
</reference>
<dbReference type="HAMAP" id="MF_00472">
    <property type="entry name" value="UbiG"/>
    <property type="match status" value="1"/>
</dbReference>
<feature type="binding site" evidence="5">
    <location>
        <position position="72"/>
    </location>
    <ligand>
        <name>S-adenosyl-L-methionine</name>
        <dbReference type="ChEBI" id="CHEBI:59789"/>
    </ligand>
</feature>
<comment type="catalytic activity">
    <reaction evidence="5">
        <text>a 3,4-dihydroxy-5-(all-trans-polyprenyl)benzoate + S-adenosyl-L-methionine = a 4-hydroxy-3-methoxy-5-(all-trans-polyprenyl)benzoate + S-adenosyl-L-homocysteine + H(+)</text>
        <dbReference type="Rhea" id="RHEA:44452"/>
        <dbReference type="Rhea" id="RHEA-COMP:10930"/>
        <dbReference type="Rhea" id="RHEA-COMP:10931"/>
        <dbReference type="ChEBI" id="CHEBI:15378"/>
        <dbReference type="ChEBI" id="CHEBI:57856"/>
        <dbReference type="ChEBI" id="CHEBI:59789"/>
        <dbReference type="ChEBI" id="CHEBI:64694"/>
        <dbReference type="ChEBI" id="CHEBI:84443"/>
        <dbReference type="EC" id="2.1.1.114"/>
    </reaction>
</comment>
<dbReference type="EC" id="2.1.1.114" evidence="5"/>
<dbReference type="EC" id="2.1.1.-" evidence="5"/>
<dbReference type="GO" id="GO:0031314">
    <property type="term" value="C:extrinsic component of mitochondrial inner membrane"/>
    <property type="evidence" value="ECO:0007669"/>
    <property type="project" value="UniProtKB-UniRule"/>
</dbReference>
<dbReference type="EC" id="2.1.1.64" evidence="5"/>
<dbReference type="InterPro" id="IPR010233">
    <property type="entry name" value="UbiG_MeTrfase"/>
</dbReference>
<keyword evidence="1 5" id="KW-0489">Methyltransferase</keyword>
<keyword evidence="5" id="KW-0496">Mitochondrion</keyword>
<comment type="caution">
    <text evidence="6">The sequence shown here is derived from an EMBL/GenBank/DDBJ whole genome shotgun (WGS) entry which is preliminary data.</text>
</comment>
<evidence type="ECO:0000256" key="2">
    <source>
        <dbReference type="ARBA" id="ARBA00022679"/>
    </source>
</evidence>
<keyword evidence="5" id="KW-0460">Magnesium</keyword>
<dbReference type="GO" id="GO:0032259">
    <property type="term" value="P:methylation"/>
    <property type="evidence" value="ECO:0007669"/>
    <property type="project" value="UniProtKB-KW"/>
</dbReference>
<dbReference type="PANTHER" id="PTHR43464:SF19">
    <property type="entry name" value="UBIQUINONE BIOSYNTHESIS O-METHYLTRANSFERASE, MITOCHONDRIAL"/>
    <property type="match status" value="1"/>
</dbReference>
<reference evidence="6 7" key="3">
    <citation type="journal article" date="2015" name="Genome Announc.">
        <title>Draft Genome Sequence of the Archiascomycetous Yeast Saitoella complicata.</title>
        <authorList>
            <person name="Yamauchi K."/>
            <person name="Kondo S."/>
            <person name="Hamamoto M."/>
            <person name="Takahashi Y."/>
            <person name="Ogura Y."/>
            <person name="Hayashi T."/>
            <person name="Nishida H."/>
        </authorList>
    </citation>
    <scope>NUCLEOTIDE SEQUENCE [LARGE SCALE GENOMIC DNA]</scope>
    <source>
        <strain evidence="6 7">NRRL Y-17804</strain>
    </source>
</reference>
<dbReference type="GO" id="GO:0061542">
    <property type="term" value="F:3-demethylubiquinol 3-O-methyltransferase activity"/>
    <property type="evidence" value="ECO:0007669"/>
    <property type="project" value="UniProtKB-UniRule"/>
</dbReference>
<dbReference type="GO" id="GO:0120537">
    <property type="term" value="F:3-demethylubiquinone 3-O-methyltransferase activity"/>
    <property type="evidence" value="ECO:0007669"/>
    <property type="project" value="RHEA"/>
</dbReference>
<dbReference type="CDD" id="cd02440">
    <property type="entry name" value="AdoMet_MTases"/>
    <property type="match status" value="1"/>
</dbReference>
<dbReference type="NCBIfam" id="TIGR01983">
    <property type="entry name" value="UbiG"/>
    <property type="match status" value="1"/>
</dbReference>
<keyword evidence="2 5" id="KW-0808">Transferase</keyword>
<dbReference type="EMBL" id="BACD03000001">
    <property type="protein sequence ID" value="GAO45954.1"/>
    <property type="molecule type" value="Genomic_DNA"/>
</dbReference>
<comment type="subcellular location">
    <subcellularLocation>
        <location evidence="5">Mitochondrion inner membrane</location>
        <topology evidence="5">Peripheral membrane protein</topology>
        <orientation evidence="5">Matrix side</orientation>
    </subcellularLocation>
</comment>
<evidence type="ECO:0000256" key="3">
    <source>
        <dbReference type="ARBA" id="ARBA00022688"/>
    </source>
</evidence>
<accession>A0A0E9N804</accession>
<dbReference type="AlphaFoldDB" id="A0A0E9N804"/>
<feature type="binding site" evidence="5">
    <location>
        <position position="170"/>
    </location>
    <ligand>
        <name>S-adenosyl-L-methionine</name>
        <dbReference type="ChEBI" id="CHEBI:59789"/>
    </ligand>
</feature>
<evidence type="ECO:0000256" key="5">
    <source>
        <dbReference type="HAMAP-Rule" id="MF_03190"/>
    </source>
</evidence>
<keyword evidence="4 5" id="KW-0949">S-adenosyl-L-methionine</keyword>
<dbReference type="SUPFAM" id="SSF53335">
    <property type="entry name" value="S-adenosyl-L-methionine-dependent methyltransferases"/>
    <property type="match status" value="1"/>
</dbReference>
<reference evidence="6 7" key="1">
    <citation type="journal article" date="2011" name="J. Gen. Appl. Microbiol.">
        <title>Draft genome sequencing of the enigmatic yeast Saitoella complicata.</title>
        <authorList>
            <person name="Nishida H."/>
            <person name="Hamamoto M."/>
            <person name="Sugiyama J."/>
        </authorList>
    </citation>
    <scope>NUCLEOTIDE SEQUENCE [LARGE SCALE GENOMIC DNA]</scope>
    <source>
        <strain evidence="6 7">NRRL Y-17804</strain>
    </source>
</reference>
<sequence length="298" mass="33500">MPPRIPLPALRIPGTLHHARPLLSRPSHMPIPQHHLHSTLNQEEISHFDSLAQTWWDPHGESRMLHLMNPTRVRLILDHLAPSLVEGTEPLKGKRILDVGCGGGVLSESLARLGATVQGLDGSPMAIKVAKGHARRSPELMDGRLDYVNSTTEKLVLEKPTKQYSVITAMEILEHVDNPSLFLSHLTSLLAPNGYLFLSTISRTPLSYLLTIFAAEHLLRMVPVGTHSWKKYINPEELRGWFEAREEMDVVEVRGVIYVPWEGKWRTMHPGEKWAEGCNYFLVARKKGAAEPQVEVQA</sequence>
<evidence type="ECO:0000256" key="4">
    <source>
        <dbReference type="ARBA" id="ARBA00022691"/>
    </source>
</evidence>
<comment type="function">
    <text evidence="5">O-methyltransferase required for two non-consecutive steps during ubiquinone biosynthesis. Catalyzes the 2 O-methylation of 3,4-dihydroxy-5-(all-trans-polyprenyl)benzoic acid into 4-hydroxy-3-methoxy-5-(all-trans-polyprenyl)benzoic acid. Also catalyzes the last step of ubiquinone biosynthesis by mediating methylation of 3-demethylubiquinone into ubiquinone. Also able to mediate the methylation of 3-demethylubiquinol into ubiquinol.</text>
</comment>
<dbReference type="Pfam" id="PF13489">
    <property type="entry name" value="Methyltransf_23"/>
    <property type="match status" value="1"/>
</dbReference>
<comment type="similarity">
    <text evidence="5">Belongs to the class I-like SAM-binding methyltransferase superfamily. UbiG/COQ3 family.</text>
</comment>
<comment type="catalytic activity">
    <reaction evidence="5">
        <text>a 3-demethylubiquinol + S-adenosyl-L-methionine = a ubiquinol + S-adenosyl-L-homocysteine + H(+)</text>
        <dbReference type="Rhea" id="RHEA:44380"/>
        <dbReference type="Rhea" id="RHEA-COMP:9566"/>
        <dbReference type="Rhea" id="RHEA-COMP:10914"/>
        <dbReference type="ChEBI" id="CHEBI:15378"/>
        <dbReference type="ChEBI" id="CHEBI:17976"/>
        <dbReference type="ChEBI" id="CHEBI:57856"/>
        <dbReference type="ChEBI" id="CHEBI:59789"/>
        <dbReference type="ChEBI" id="CHEBI:84422"/>
        <dbReference type="EC" id="2.1.1.64"/>
    </reaction>
</comment>
<feature type="binding site" evidence="5">
    <location>
        <position position="175"/>
    </location>
    <ligand>
        <name>Mg(2+)</name>
        <dbReference type="ChEBI" id="CHEBI:18420"/>
    </ligand>
</feature>
<evidence type="ECO:0000256" key="1">
    <source>
        <dbReference type="ARBA" id="ARBA00022603"/>
    </source>
</evidence>
<feature type="binding site" evidence="5">
    <location>
        <position position="121"/>
    </location>
    <ligand>
        <name>S-adenosyl-L-methionine</name>
        <dbReference type="ChEBI" id="CHEBI:59789"/>
    </ligand>
</feature>
<comment type="catalytic activity">
    <reaction evidence="5">
        <text>a 3-demethylubiquinone + S-adenosyl-L-methionine = a ubiquinone + S-adenosyl-L-homocysteine</text>
        <dbReference type="Rhea" id="RHEA:81215"/>
        <dbReference type="Rhea" id="RHEA-COMP:9565"/>
        <dbReference type="Rhea" id="RHEA-COMP:19654"/>
        <dbReference type="ChEBI" id="CHEBI:16389"/>
        <dbReference type="ChEBI" id="CHEBI:57856"/>
        <dbReference type="ChEBI" id="CHEBI:59789"/>
        <dbReference type="ChEBI" id="CHEBI:231825"/>
    </reaction>
</comment>
<keyword evidence="5" id="KW-0479">Metal-binding</keyword>
<dbReference type="Gene3D" id="3.40.50.150">
    <property type="entry name" value="Vaccinia Virus protein VP39"/>
    <property type="match status" value="1"/>
</dbReference>
<feature type="binding site" evidence="5">
    <location>
        <position position="100"/>
    </location>
    <ligand>
        <name>S-adenosyl-L-methionine</name>
        <dbReference type="ChEBI" id="CHEBI:59789"/>
    </ligand>
</feature>
<protein>
    <recommendedName>
        <fullName evidence="5">Ubiquinone biosynthesis O-methyltransferase, mitochondrial</fullName>
    </recommendedName>
    <alternativeName>
        <fullName evidence="5">3-demethylubiquinol 3-O-methyltransferase</fullName>
        <ecNumber evidence="5">2.1.1.64</ecNumber>
    </alternativeName>
    <alternativeName>
        <fullName evidence="5">3-demethylubiquinone 3-O-methyltransferase</fullName>
        <ecNumber evidence="5">2.1.1.-</ecNumber>
    </alternativeName>
    <alternativeName>
        <fullName evidence="5">Polyprenyldihydroxybenzoate methyltransferase</fullName>
        <ecNumber evidence="5">2.1.1.114</ecNumber>
    </alternativeName>
</protein>